<dbReference type="AlphaFoldDB" id="A0A328B072"/>
<dbReference type="InterPro" id="IPR008928">
    <property type="entry name" value="6-hairpin_glycosidase_sf"/>
</dbReference>
<dbReference type="InterPro" id="IPR010819">
    <property type="entry name" value="AGE/CE"/>
</dbReference>
<dbReference type="GO" id="GO:0016853">
    <property type="term" value="F:isomerase activity"/>
    <property type="evidence" value="ECO:0007669"/>
    <property type="project" value="UniProtKB-KW"/>
</dbReference>
<sequence>MPSPEFRTLTEAAAWYDAWLREAALPLWASAGVDPRTGAFQEALTLQGAPHAAPRRARVQARQTFVYASAATAGFGREWLDPARRGFEAYLAKYRRPDGLFAALVDAEGQVVDATAGLYEQDFSLLAMAALHVADPRYGNMAAEADRTRLALGGFRHPAGGFREAGAHPFQSNAHMHLLETALAWEGAGGEAAWTQLADEIVGLALAHFIDPRGRFLREFFDGDWRPAPGDDGRWVEPGHQFEWAWLLERWGVKRNNPAARTAARDLFERGRLGVDRQRGVAINVLWDDLSPRDASARLWPQTEYLKAALILGEEAEAITAARGLAGYLDVPTRGTWRDKMLPDGSFLEEPAPASSFYHVMVALLELRDAVGMAVQLTRP</sequence>
<comment type="similarity">
    <text evidence="1">Belongs to the N-acylglucosamine 2-epimerase family.</text>
</comment>
<protein>
    <recommendedName>
        <fullName evidence="5">Mannose-6-phosphate isomerase</fullName>
    </recommendedName>
</protein>
<dbReference type="SUPFAM" id="SSF48208">
    <property type="entry name" value="Six-hairpin glycosidases"/>
    <property type="match status" value="1"/>
</dbReference>
<dbReference type="GO" id="GO:0005975">
    <property type="term" value="P:carbohydrate metabolic process"/>
    <property type="evidence" value="ECO:0007669"/>
    <property type="project" value="InterPro"/>
</dbReference>
<dbReference type="EMBL" id="QFYP01000001">
    <property type="protein sequence ID" value="RAK60782.1"/>
    <property type="molecule type" value="Genomic_DNA"/>
</dbReference>
<organism evidence="3 4">
    <name type="scientific">Phenylobacterium hankyongense</name>
    <dbReference type="NCBI Taxonomy" id="1813876"/>
    <lineage>
        <taxon>Bacteria</taxon>
        <taxon>Pseudomonadati</taxon>
        <taxon>Pseudomonadota</taxon>
        <taxon>Alphaproteobacteria</taxon>
        <taxon>Caulobacterales</taxon>
        <taxon>Caulobacteraceae</taxon>
        <taxon>Phenylobacterium</taxon>
    </lineage>
</organism>
<dbReference type="OrthoDB" id="9806359at2"/>
<accession>A0A328B072</accession>
<name>A0A328B072_9CAUL</name>
<dbReference type="PANTHER" id="PTHR15108">
    <property type="entry name" value="N-ACYLGLUCOSAMINE-2-EPIMERASE"/>
    <property type="match status" value="1"/>
</dbReference>
<dbReference type="RefSeq" id="WP_111458074.1">
    <property type="nucleotide sequence ID" value="NZ_QFYP01000001.1"/>
</dbReference>
<gene>
    <name evidence="3" type="ORF">DJ021_13685</name>
</gene>
<evidence type="ECO:0000313" key="3">
    <source>
        <dbReference type="EMBL" id="RAK60782.1"/>
    </source>
</evidence>
<evidence type="ECO:0000313" key="4">
    <source>
        <dbReference type="Proteomes" id="UP000249842"/>
    </source>
</evidence>
<evidence type="ECO:0000256" key="1">
    <source>
        <dbReference type="ARBA" id="ARBA00008558"/>
    </source>
</evidence>
<comment type="caution">
    <text evidence="3">The sequence shown here is derived from an EMBL/GenBank/DDBJ whole genome shotgun (WGS) entry which is preliminary data.</text>
</comment>
<dbReference type="Pfam" id="PF07221">
    <property type="entry name" value="GlcNAc_2-epim"/>
    <property type="match status" value="1"/>
</dbReference>
<reference evidence="4" key="1">
    <citation type="submission" date="2018-05" db="EMBL/GenBank/DDBJ databases">
        <authorList>
            <person name="Li X."/>
        </authorList>
    </citation>
    <scope>NUCLEOTIDE SEQUENCE [LARGE SCALE GENOMIC DNA]</scope>
    <source>
        <strain evidence="4">HKS-05</strain>
    </source>
</reference>
<keyword evidence="4" id="KW-1185">Reference proteome</keyword>
<dbReference type="Gene3D" id="1.50.10.10">
    <property type="match status" value="1"/>
</dbReference>
<dbReference type="Proteomes" id="UP000249842">
    <property type="component" value="Unassembled WGS sequence"/>
</dbReference>
<dbReference type="InterPro" id="IPR012341">
    <property type="entry name" value="6hp_glycosidase-like_sf"/>
</dbReference>
<proteinExistence type="inferred from homology"/>
<evidence type="ECO:0008006" key="5">
    <source>
        <dbReference type="Google" id="ProtNLM"/>
    </source>
</evidence>
<evidence type="ECO:0000256" key="2">
    <source>
        <dbReference type="ARBA" id="ARBA00023235"/>
    </source>
</evidence>
<keyword evidence="2" id="KW-0413">Isomerase</keyword>